<evidence type="ECO:0000256" key="7">
    <source>
        <dbReference type="ARBA" id="ARBA00023027"/>
    </source>
</evidence>
<evidence type="ECO:0000256" key="5">
    <source>
        <dbReference type="ARBA" id="ARBA00013189"/>
    </source>
</evidence>
<proteinExistence type="inferred from homology"/>
<evidence type="ECO:0000256" key="6">
    <source>
        <dbReference type="ARBA" id="ARBA00018569"/>
    </source>
</evidence>
<accession>A0AAX4HR58</accession>
<dbReference type="AlphaFoldDB" id="A0AAX4HR58"/>
<comment type="similarity">
    <text evidence="4 10">Belongs to the NAD(P)-dependent epimerase/dehydratase family.</text>
</comment>
<comment type="subunit">
    <text evidence="10">Homodimer.</text>
</comment>
<reference evidence="12 13" key="1">
    <citation type="submission" date="2023-11" db="EMBL/GenBank/DDBJ databases">
        <title>Peredibacter starrii A3.12.</title>
        <authorList>
            <person name="Mitchell R.J."/>
        </authorList>
    </citation>
    <scope>NUCLEOTIDE SEQUENCE [LARGE SCALE GENOMIC DNA]</scope>
    <source>
        <strain evidence="12 13">A3.12</strain>
    </source>
</reference>
<organism evidence="12 13">
    <name type="scientific">Peredibacter starrii</name>
    <dbReference type="NCBI Taxonomy" id="28202"/>
    <lineage>
        <taxon>Bacteria</taxon>
        <taxon>Pseudomonadati</taxon>
        <taxon>Bdellovibrionota</taxon>
        <taxon>Bacteriovoracia</taxon>
        <taxon>Bacteriovoracales</taxon>
        <taxon>Bacteriovoracaceae</taxon>
        <taxon>Peredibacter</taxon>
    </lineage>
</organism>
<dbReference type="InterPro" id="IPR005886">
    <property type="entry name" value="UDP_G4E"/>
</dbReference>
<evidence type="ECO:0000256" key="9">
    <source>
        <dbReference type="ARBA" id="ARBA00023277"/>
    </source>
</evidence>
<gene>
    <name evidence="12" type="primary">galE</name>
    <name evidence="12" type="ORF">SOO65_03805</name>
</gene>
<protein>
    <recommendedName>
        <fullName evidence="6 10">UDP-glucose 4-epimerase</fullName>
        <ecNumber evidence="5 10">5.1.3.2</ecNumber>
    </recommendedName>
</protein>
<dbReference type="InterPro" id="IPR001509">
    <property type="entry name" value="Epimerase_deHydtase"/>
</dbReference>
<evidence type="ECO:0000256" key="2">
    <source>
        <dbReference type="ARBA" id="ARBA00001911"/>
    </source>
</evidence>
<dbReference type="Gene3D" id="3.90.25.10">
    <property type="entry name" value="UDP-galactose 4-epimerase, domain 1"/>
    <property type="match status" value="1"/>
</dbReference>
<sequence length="324" mass="35509">MKILITGGAGYIGSHVVKALGQLGYDITVFDNLSTGHREAVTYGDLVVGDLSDKAKLDELFKTRKFEAVLHFAGSIVVPDSVSDPLGYYLNNTVNSHFLLSLCQKYGVNQFIFSSTAAVYGMPGDGVCREDSPLAPINPYGQSKLMTEHMLKDLSFASNFRYVALRYFNVSGADPEGRIGQSFPKATHLIKVASETACGKREKMDIFGTDYATPDGTCVRDYIHVTDLADAHVKALEYLAKGGKSEVLNCGYGHGFSVKEVIARVKEITGVSFTVVEGPRRPGDPASLTAKADRIQQVIGWKPKYDDLNVIIKSAYEWEKKRPF</sequence>
<dbReference type="InterPro" id="IPR036291">
    <property type="entry name" value="NAD(P)-bd_dom_sf"/>
</dbReference>
<dbReference type="EC" id="5.1.3.2" evidence="5 10"/>
<evidence type="ECO:0000256" key="10">
    <source>
        <dbReference type="RuleBase" id="RU366046"/>
    </source>
</evidence>
<evidence type="ECO:0000259" key="11">
    <source>
        <dbReference type="Pfam" id="PF01370"/>
    </source>
</evidence>
<keyword evidence="8 10" id="KW-0413">Isomerase</keyword>
<comment type="pathway">
    <text evidence="3 10">Carbohydrate metabolism; galactose metabolism.</text>
</comment>
<dbReference type="PANTHER" id="PTHR43725">
    <property type="entry name" value="UDP-GLUCOSE 4-EPIMERASE"/>
    <property type="match status" value="1"/>
</dbReference>
<dbReference type="Gene3D" id="3.40.50.720">
    <property type="entry name" value="NAD(P)-binding Rossmann-like Domain"/>
    <property type="match status" value="1"/>
</dbReference>
<name>A0AAX4HR58_9BACT</name>
<dbReference type="Pfam" id="PF01370">
    <property type="entry name" value="Epimerase"/>
    <property type="match status" value="1"/>
</dbReference>
<dbReference type="EMBL" id="CP139487">
    <property type="protein sequence ID" value="WPU65863.1"/>
    <property type="molecule type" value="Genomic_DNA"/>
</dbReference>
<dbReference type="RefSeq" id="WP_321397187.1">
    <property type="nucleotide sequence ID" value="NZ_CP139487.1"/>
</dbReference>
<dbReference type="GO" id="GO:0033499">
    <property type="term" value="P:galactose catabolic process via UDP-galactose, Leloir pathway"/>
    <property type="evidence" value="ECO:0007669"/>
    <property type="project" value="TreeGrafter"/>
</dbReference>
<dbReference type="NCBIfam" id="TIGR01179">
    <property type="entry name" value="galE"/>
    <property type="match status" value="1"/>
</dbReference>
<evidence type="ECO:0000256" key="4">
    <source>
        <dbReference type="ARBA" id="ARBA00007637"/>
    </source>
</evidence>
<keyword evidence="7 10" id="KW-0520">NAD</keyword>
<dbReference type="GO" id="GO:0003978">
    <property type="term" value="F:UDP-glucose 4-epimerase activity"/>
    <property type="evidence" value="ECO:0007669"/>
    <property type="project" value="UniProtKB-UniRule"/>
</dbReference>
<dbReference type="PANTHER" id="PTHR43725:SF53">
    <property type="entry name" value="UDP-ARABINOSE 4-EPIMERASE 1"/>
    <property type="match status" value="1"/>
</dbReference>
<dbReference type="SUPFAM" id="SSF51735">
    <property type="entry name" value="NAD(P)-binding Rossmann-fold domains"/>
    <property type="match status" value="1"/>
</dbReference>
<dbReference type="KEGG" id="psti:SOO65_03805"/>
<comment type="cofactor">
    <cofactor evidence="2 10">
        <name>NAD(+)</name>
        <dbReference type="ChEBI" id="CHEBI:57540"/>
    </cofactor>
</comment>
<keyword evidence="13" id="KW-1185">Reference proteome</keyword>
<evidence type="ECO:0000256" key="8">
    <source>
        <dbReference type="ARBA" id="ARBA00023235"/>
    </source>
</evidence>
<feature type="domain" description="NAD-dependent epimerase/dehydratase" evidence="11">
    <location>
        <begin position="3"/>
        <end position="251"/>
    </location>
</feature>
<dbReference type="CDD" id="cd05247">
    <property type="entry name" value="UDP_G4E_1_SDR_e"/>
    <property type="match status" value="1"/>
</dbReference>
<evidence type="ECO:0000256" key="1">
    <source>
        <dbReference type="ARBA" id="ARBA00000083"/>
    </source>
</evidence>
<keyword evidence="9 10" id="KW-0119">Carbohydrate metabolism</keyword>
<dbReference type="Proteomes" id="UP001324634">
    <property type="component" value="Chromosome"/>
</dbReference>
<evidence type="ECO:0000256" key="3">
    <source>
        <dbReference type="ARBA" id="ARBA00004947"/>
    </source>
</evidence>
<evidence type="ECO:0000313" key="12">
    <source>
        <dbReference type="EMBL" id="WPU65863.1"/>
    </source>
</evidence>
<comment type="catalytic activity">
    <reaction evidence="1 10">
        <text>UDP-alpha-D-glucose = UDP-alpha-D-galactose</text>
        <dbReference type="Rhea" id="RHEA:22168"/>
        <dbReference type="ChEBI" id="CHEBI:58885"/>
        <dbReference type="ChEBI" id="CHEBI:66914"/>
        <dbReference type="EC" id="5.1.3.2"/>
    </reaction>
</comment>
<evidence type="ECO:0000313" key="13">
    <source>
        <dbReference type="Proteomes" id="UP001324634"/>
    </source>
</evidence>